<dbReference type="KEGG" id="ole:K0B96_16305"/>
<evidence type="ECO:0000313" key="1">
    <source>
        <dbReference type="EMBL" id="QYM78844.1"/>
    </source>
</evidence>
<reference evidence="1" key="1">
    <citation type="submission" date="2021-08" db="EMBL/GenBank/DDBJ databases">
        <title>Genome of a novel bacterium of the phylum Verrucomicrobia, Oleiharenicola sp. KSB-15.</title>
        <authorList>
            <person name="Chung J.-H."/>
            <person name="Ahn J.-H."/>
            <person name="Yoon Y."/>
            <person name="Kim D.-Y."/>
            <person name="An S.-H."/>
            <person name="Park I."/>
            <person name="Yeon J."/>
        </authorList>
    </citation>
    <scope>NUCLEOTIDE SEQUENCE</scope>
    <source>
        <strain evidence="1">KSB-15</strain>
    </source>
</reference>
<name>A0A8F9TW32_9BACT</name>
<accession>A0A8F9TW32</accession>
<proteinExistence type="predicted"/>
<organism evidence="1 2">
    <name type="scientific">Horticoccus luteus</name>
    <dbReference type="NCBI Taxonomy" id="2862869"/>
    <lineage>
        <taxon>Bacteria</taxon>
        <taxon>Pseudomonadati</taxon>
        <taxon>Verrucomicrobiota</taxon>
        <taxon>Opitutia</taxon>
        <taxon>Opitutales</taxon>
        <taxon>Opitutaceae</taxon>
        <taxon>Horticoccus</taxon>
    </lineage>
</organism>
<dbReference type="Proteomes" id="UP000825051">
    <property type="component" value="Chromosome"/>
</dbReference>
<keyword evidence="2" id="KW-1185">Reference proteome</keyword>
<gene>
    <name evidence="1" type="ORF">K0B96_16305</name>
</gene>
<evidence type="ECO:0000313" key="2">
    <source>
        <dbReference type="Proteomes" id="UP000825051"/>
    </source>
</evidence>
<dbReference type="AlphaFoldDB" id="A0A8F9TW32"/>
<protein>
    <submittedName>
        <fullName evidence="1">Uncharacterized protein</fullName>
    </submittedName>
</protein>
<dbReference type="RefSeq" id="WP_220161948.1">
    <property type="nucleotide sequence ID" value="NZ_CP080507.1"/>
</dbReference>
<sequence length="120" mass="13270">MNKPIPTNKATLAATKRALRDMMKQDGLAFPETPEDIDRIEAAVDDSRLPTPDVNSFRQFLRGKKSDQPVEASKILPFESAALAKDLALAARNGGEIDAEVRQRMDEHRAAAEAKAKKKR</sequence>
<dbReference type="EMBL" id="CP080507">
    <property type="protein sequence ID" value="QYM78844.1"/>
    <property type="molecule type" value="Genomic_DNA"/>
</dbReference>